<dbReference type="AlphaFoldDB" id="A0A1D8RDK9"/>
<gene>
    <name evidence="2" type="primary">orf1</name>
</gene>
<keyword evidence="1" id="KW-1133">Transmembrane helix</keyword>
<geneLocation type="chloroplast" evidence="2"/>
<accession>A0A1D8RDK9</accession>
<evidence type="ECO:0000256" key="1">
    <source>
        <dbReference type="SAM" id="Phobius"/>
    </source>
</evidence>
<keyword evidence="1" id="KW-0472">Membrane</keyword>
<feature type="transmembrane region" description="Helical" evidence="1">
    <location>
        <begin position="120"/>
        <end position="140"/>
    </location>
</feature>
<dbReference type="EMBL" id="KX839260">
    <property type="protein sequence ID" value="AOW70809.1"/>
    <property type="molecule type" value="Genomic_DNA"/>
</dbReference>
<keyword evidence="1" id="KW-0812">Transmembrane</keyword>
<keyword evidence="2" id="KW-0150">Chloroplast</keyword>
<protein>
    <submittedName>
        <fullName evidence="2">Uncharacterized protein</fullName>
    </submittedName>
</protein>
<name>A0A1D8RDK9_9STRA</name>
<feature type="transmembrane region" description="Helical" evidence="1">
    <location>
        <begin position="89"/>
        <end position="105"/>
    </location>
</feature>
<evidence type="ECO:0000313" key="2">
    <source>
        <dbReference type="EMBL" id="AOW70809.1"/>
    </source>
</evidence>
<sequence>MEKEKLTKSKIESELQVYSKNVNQLFLIKHQTLLLFNLYDNRLVHEKFLEQLFENLIESKKLLKYDFQKKIYSIYPNINNFKIKIVNKFKILASLSIFCLLLKYIRYKKLIFDNFIFLKIYLKTFSYLFNSKLSLIFLILRKRYRYLKIRLYKVYNTIKHSMFNLYKLLVLNYLNYKLLINVNFSSESYKKYYQLHNN</sequence>
<proteinExistence type="predicted"/>
<organism evidence="2">
    <name type="scientific">Monodopsis sp. MarTras21</name>
    <dbReference type="NCBI Taxonomy" id="1745953"/>
    <lineage>
        <taxon>Eukaryota</taxon>
        <taxon>Sar</taxon>
        <taxon>Stramenopiles</taxon>
        <taxon>Ochrophyta</taxon>
        <taxon>Eustigmatophyceae</taxon>
        <taxon>Eustigmatales</taxon>
        <taxon>Monodopsidaceae</taxon>
        <taxon>Monodopsis</taxon>
    </lineage>
</organism>
<keyword evidence="2" id="KW-0934">Plastid</keyword>
<reference evidence="2" key="1">
    <citation type="submission" date="2016-09" db="EMBL/GenBank/DDBJ databases">
        <title>The plastid genome of some eustigmatophyte algae harbours a bacteria-derived six-gene cluster for biosynthesis of a novel secondary metabolite.</title>
        <authorList>
            <person name="Yurchenko T."/>
            <person name="Sevcikova T."/>
            <person name="Strnad H."/>
            <person name="Butenko A."/>
            <person name="Elias M."/>
        </authorList>
    </citation>
    <scope>NUCLEOTIDE SEQUENCE</scope>
</reference>